<proteinExistence type="predicted"/>
<evidence type="ECO:0000313" key="1">
    <source>
        <dbReference type="EMBL" id="GFY63151.1"/>
    </source>
</evidence>
<accession>A0A8X6Y1Z1</accession>
<dbReference type="AlphaFoldDB" id="A0A8X6Y1Z1"/>
<evidence type="ECO:0000313" key="2">
    <source>
        <dbReference type="Proteomes" id="UP000886998"/>
    </source>
</evidence>
<comment type="caution">
    <text evidence="1">The sequence shown here is derived from an EMBL/GenBank/DDBJ whole genome shotgun (WGS) entry which is preliminary data.</text>
</comment>
<organism evidence="1 2">
    <name type="scientific">Trichonephila inaurata madagascariensis</name>
    <dbReference type="NCBI Taxonomy" id="2747483"/>
    <lineage>
        <taxon>Eukaryota</taxon>
        <taxon>Metazoa</taxon>
        <taxon>Ecdysozoa</taxon>
        <taxon>Arthropoda</taxon>
        <taxon>Chelicerata</taxon>
        <taxon>Arachnida</taxon>
        <taxon>Araneae</taxon>
        <taxon>Araneomorphae</taxon>
        <taxon>Entelegynae</taxon>
        <taxon>Araneoidea</taxon>
        <taxon>Nephilidae</taxon>
        <taxon>Trichonephila</taxon>
        <taxon>Trichonephila inaurata</taxon>
    </lineage>
</organism>
<reference evidence="1" key="1">
    <citation type="submission" date="2020-08" db="EMBL/GenBank/DDBJ databases">
        <title>Multicomponent nature underlies the extraordinary mechanical properties of spider dragline silk.</title>
        <authorList>
            <person name="Kono N."/>
            <person name="Nakamura H."/>
            <person name="Mori M."/>
            <person name="Yoshida Y."/>
            <person name="Ohtoshi R."/>
            <person name="Malay A.D."/>
            <person name="Moran D.A.P."/>
            <person name="Tomita M."/>
            <person name="Numata K."/>
            <person name="Arakawa K."/>
        </authorList>
    </citation>
    <scope>NUCLEOTIDE SEQUENCE</scope>
</reference>
<sequence length="109" mass="12838">MLKCNVEIFQHWIPCPFLFSIPEDALPVCDGFEFYISDRFQTSKPMLKALELFGYDNSSEKLLLFLKNVQDVQYLSNLDNSFRRDRYKVLKKYNCECKESISSAELSVF</sequence>
<gene>
    <name evidence="1" type="ORF">TNIN_176011</name>
</gene>
<protein>
    <submittedName>
        <fullName evidence="1">Uncharacterized protein</fullName>
    </submittedName>
</protein>
<dbReference type="EMBL" id="BMAV01014628">
    <property type="protein sequence ID" value="GFY63151.1"/>
    <property type="molecule type" value="Genomic_DNA"/>
</dbReference>
<keyword evidence="2" id="KW-1185">Reference proteome</keyword>
<name>A0A8X6Y1Z1_9ARAC</name>
<dbReference type="Proteomes" id="UP000886998">
    <property type="component" value="Unassembled WGS sequence"/>
</dbReference>